<accession>A0A0E0RKX7</accession>
<dbReference type="Proteomes" id="UP000070720">
    <property type="component" value="Chromosome 1"/>
</dbReference>
<reference evidence="4 5" key="1">
    <citation type="journal article" date="2007" name="Science">
        <title>The Fusarium graminearum genome reveals a link between localized polymorphism and pathogen specialization.</title>
        <authorList>
            <person name="Cuomo C.A."/>
            <person name="Gueldener U."/>
            <person name="Xu J.-R."/>
            <person name="Trail F."/>
            <person name="Turgeon B.G."/>
            <person name="Di Pietro A."/>
            <person name="Walton J.D."/>
            <person name="Ma L.-J."/>
            <person name="Baker S.E."/>
            <person name="Rep M."/>
            <person name="Adam G."/>
            <person name="Antoniw J."/>
            <person name="Baldwin T."/>
            <person name="Calvo S.E."/>
            <person name="Chang Y.-L."/>
            <person name="DeCaprio D."/>
            <person name="Gale L.R."/>
            <person name="Gnerre S."/>
            <person name="Goswami R.S."/>
            <person name="Hammond-Kosack K."/>
            <person name="Harris L.J."/>
            <person name="Hilburn K."/>
            <person name="Kennell J.C."/>
            <person name="Kroken S."/>
            <person name="Magnuson J.K."/>
            <person name="Mannhaupt G."/>
            <person name="Mauceli E.W."/>
            <person name="Mewes H.-W."/>
            <person name="Mitterbauer R."/>
            <person name="Muehlbauer G."/>
            <person name="Muensterkoetter M."/>
            <person name="Nelson D."/>
            <person name="O'Donnell K."/>
            <person name="Ouellet T."/>
            <person name="Qi W."/>
            <person name="Quesneville H."/>
            <person name="Roncero M.I.G."/>
            <person name="Seong K.-Y."/>
            <person name="Tetko I.V."/>
            <person name="Urban M."/>
            <person name="Waalwijk C."/>
            <person name="Ward T.J."/>
            <person name="Yao J."/>
            <person name="Birren B.W."/>
            <person name="Kistler H.C."/>
        </authorList>
    </citation>
    <scope>NUCLEOTIDE SEQUENCE [LARGE SCALE GENOMIC DNA]</scope>
    <source>
        <strain evidence="5">ATCC MYA-4620 / CBS 123657 / FGSC 9075 / NRRL 31084 / PH-1</strain>
        <strain evidence="4">PH-1 / ATCC MYA-4620 / FGSC 9075 / NRRL 31084</strain>
    </source>
</reference>
<feature type="region of interest" description="Disordered" evidence="1">
    <location>
        <begin position="30"/>
        <end position="52"/>
    </location>
</feature>
<evidence type="ECO:0000313" key="3">
    <source>
        <dbReference type="EMBL" id="CEF71902.1"/>
    </source>
</evidence>
<dbReference type="InterPro" id="IPR003615">
    <property type="entry name" value="HNH_nuc"/>
</dbReference>
<dbReference type="AlphaFoldDB" id="A0A098D0D7"/>
<dbReference type="eggNOG" id="ENOG502SR67">
    <property type="taxonomic scope" value="Eukaryota"/>
</dbReference>
<reference evidence="3 5" key="3">
    <citation type="journal article" date="2015" name="BMC Genomics">
        <title>The completed genome sequence of the pathogenic ascomycete fungus Fusarium graminearum.</title>
        <authorList>
            <person name="King R."/>
            <person name="Urban M."/>
            <person name="Hammond-Kosack M.C."/>
            <person name="Hassani-Pak K."/>
            <person name="Hammond-Kosack K.E."/>
        </authorList>
    </citation>
    <scope>NUCLEOTIDE SEQUENCE [LARGE SCALE GENOMIC DNA]</scope>
    <source>
        <strain evidence="5">ATCC MYA-4620 / CBS 123657 / FGSC 9075 / NRRL 31084 / PH-1</strain>
        <strain evidence="3">PH-1</strain>
    </source>
</reference>
<protein>
    <submittedName>
        <fullName evidence="3">Chromosome 1, complete genome</fullName>
    </submittedName>
</protein>
<gene>
    <name evidence="4" type="primary">FG00064.1</name>
    <name evidence="3" type="ORF">FGRAMPH1_01T00205</name>
</gene>
<organism evidence="3 5">
    <name type="scientific">Gibberella zeae (strain ATCC MYA-4620 / CBS 123657 / FGSC 9075 / NRRL 31084 / PH-1)</name>
    <name type="common">Wheat head blight fungus</name>
    <name type="synonym">Fusarium graminearum</name>
    <dbReference type="NCBI Taxonomy" id="229533"/>
    <lineage>
        <taxon>Eukaryota</taxon>
        <taxon>Fungi</taxon>
        <taxon>Dikarya</taxon>
        <taxon>Ascomycota</taxon>
        <taxon>Pezizomycotina</taxon>
        <taxon>Sordariomycetes</taxon>
        <taxon>Hypocreomycetidae</taxon>
        <taxon>Hypocreales</taxon>
        <taxon>Nectriaceae</taxon>
        <taxon>Fusarium</taxon>
    </lineage>
</organism>
<dbReference type="EnsemblFungi" id="CEF71902">
    <property type="protein sequence ID" value="CEF71902"/>
    <property type="gene ID" value="FGRRES_00064_M"/>
</dbReference>
<feature type="compositionally biased region" description="Basic and acidic residues" evidence="1">
    <location>
        <begin position="31"/>
        <end position="52"/>
    </location>
</feature>
<dbReference type="InParanoid" id="A0A098D0D7"/>
<evidence type="ECO:0000313" key="4">
    <source>
        <dbReference type="EnsemblFungi" id="CEF71902"/>
    </source>
</evidence>
<dbReference type="VEuPathDB" id="FungiDB:FGRAMPH1_01G00205"/>
<reference evidence="4 5" key="2">
    <citation type="journal article" date="2010" name="Nature">
        <title>Comparative genomics reveals mobile pathogenicity chromosomes in Fusarium.</title>
        <authorList>
            <person name="Ma L.J."/>
            <person name="van der Does H.C."/>
            <person name="Borkovich K.A."/>
            <person name="Coleman J.J."/>
            <person name="Daboussi M.J."/>
            <person name="Di Pietro A."/>
            <person name="Dufresne M."/>
            <person name="Freitag M."/>
            <person name="Grabherr M."/>
            <person name="Henrissat B."/>
            <person name="Houterman P.M."/>
            <person name="Kang S."/>
            <person name="Shim W.B."/>
            <person name="Woloshuk C."/>
            <person name="Xie X."/>
            <person name="Xu J.R."/>
            <person name="Antoniw J."/>
            <person name="Baker S.E."/>
            <person name="Bluhm B.H."/>
            <person name="Breakspear A."/>
            <person name="Brown D.W."/>
            <person name="Butchko R.A."/>
            <person name="Chapman S."/>
            <person name="Coulson R."/>
            <person name="Coutinho P.M."/>
            <person name="Danchin E.G."/>
            <person name="Diener A."/>
            <person name="Gale L.R."/>
            <person name="Gardiner D.M."/>
            <person name="Goff S."/>
            <person name="Hammond-Kosack K.E."/>
            <person name="Hilburn K."/>
            <person name="Hua-Van A."/>
            <person name="Jonkers W."/>
            <person name="Kazan K."/>
            <person name="Kodira C.D."/>
            <person name="Koehrsen M."/>
            <person name="Kumar L."/>
            <person name="Lee Y.H."/>
            <person name="Li L."/>
            <person name="Manners J.M."/>
            <person name="Miranda-Saavedra D."/>
            <person name="Mukherjee M."/>
            <person name="Park G."/>
            <person name="Park J."/>
            <person name="Park S.Y."/>
            <person name="Proctor R.H."/>
            <person name="Regev A."/>
            <person name="Ruiz-Roldan M.C."/>
            <person name="Sain D."/>
            <person name="Sakthikumar S."/>
            <person name="Sykes S."/>
            <person name="Schwartz D.C."/>
            <person name="Turgeon B.G."/>
            <person name="Wapinski I."/>
            <person name="Yoder O."/>
            <person name="Young S."/>
            <person name="Zeng Q."/>
            <person name="Zhou S."/>
            <person name="Galagan J."/>
            <person name="Cuomo C.A."/>
            <person name="Kistler H.C."/>
            <person name="Rep M."/>
        </authorList>
    </citation>
    <scope>GENOME REANNOTATION</scope>
    <source>
        <strain evidence="5">ATCC MYA-4620 / CBS 123657 / FGSC 9075 / NRRL 31084 / PH-1</strain>
        <strain evidence="4">PH-1 / ATCC MYA-4620 / FGSC 9075 / NRRL 31084</strain>
    </source>
</reference>
<evidence type="ECO:0000313" key="5">
    <source>
        <dbReference type="Proteomes" id="UP000070720"/>
    </source>
</evidence>
<feature type="compositionally biased region" description="Acidic residues" evidence="1">
    <location>
        <begin position="452"/>
        <end position="477"/>
    </location>
</feature>
<dbReference type="EMBL" id="HG970332">
    <property type="protein sequence ID" value="CEF71902.1"/>
    <property type="molecule type" value="Genomic_DNA"/>
</dbReference>
<name>A0A098D0D7_GIBZE</name>
<reference evidence="4" key="4">
    <citation type="submission" date="2017-01" db="UniProtKB">
        <authorList>
            <consortium name="EnsemblFungi"/>
        </authorList>
    </citation>
    <scope>IDENTIFICATION</scope>
    <source>
        <strain evidence="4">PH-1 / ATCC MYA-4620 / FGSC 9075 / NRRL 31084</strain>
    </source>
</reference>
<accession>A0A098D0D7</accession>
<evidence type="ECO:0000259" key="2">
    <source>
        <dbReference type="Pfam" id="PF13391"/>
    </source>
</evidence>
<sequence length="477" mass="55342">MSRDIPDPSKPLSVYPTEKEALSVPKRCGMKRRECSQEWDRKFSDHESLDEERDRVAKELREARKRMKRYVSMDADYWDQYHNVAVLTQENAQIESQRGLESVLKAKKAASKWYNSDEGQRLQQQYTSWKQAGDTIKRQQEKTDNRKSTFRKGWLKLFITSKIGMGLVSKDTGLGPRDTSDQSNFKKALINTYSTCSVRIAEVGLWEPVVGDWYETLQGAHLFPYAQGQFMDDIFGKGAHEELFSPKNGLLLHRNVKHALEKGFAMIVPDVDLEPADPDFPLRDKQERDNRLKAWKRAKTKEYKFIVPDEKQPAVNEKFYSPKGEPITIAELNGKRLEFLSNSRPRARYVWWTFFNAVLRRSWSQKLTEGNMQHKEVQKRTLYWGSDGSYIKKSQILGCIEEIGHDVEIESSGEESYVKPKMEGVGAVLGQALLESHEEEERVWVDMGEFEKDPEESEDEEESVDEEEAEDEEDDEL</sequence>
<proteinExistence type="predicted"/>
<evidence type="ECO:0000256" key="1">
    <source>
        <dbReference type="SAM" id="MobiDB-lite"/>
    </source>
</evidence>
<dbReference type="Pfam" id="PF13391">
    <property type="entry name" value="HNH_2"/>
    <property type="match status" value="1"/>
</dbReference>
<feature type="domain" description="HNH nuclease" evidence="2">
    <location>
        <begin position="215"/>
        <end position="263"/>
    </location>
</feature>
<keyword evidence="5" id="KW-1185">Reference proteome</keyword>
<feature type="region of interest" description="Disordered" evidence="1">
    <location>
        <begin position="439"/>
        <end position="477"/>
    </location>
</feature>